<dbReference type="PANTHER" id="PTHR11229">
    <property type="entry name" value="50S RIBOSOMAL PROTEIN L3"/>
    <property type="match status" value="1"/>
</dbReference>
<dbReference type="InterPro" id="IPR009000">
    <property type="entry name" value="Transl_B-barrel_sf"/>
</dbReference>
<dbReference type="GO" id="GO:0006412">
    <property type="term" value="P:translation"/>
    <property type="evidence" value="ECO:0007669"/>
    <property type="project" value="InterPro"/>
</dbReference>
<dbReference type="AlphaFoldDB" id="A0A0C2MP67"/>
<keyword evidence="3" id="KW-0687">Ribonucleoprotein</keyword>
<dbReference type="OMA" id="DGTYANC"/>
<name>A0A0C2MP67_THEKT</name>
<evidence type="ECO:0000313" key="6">
    <source>
        <dbReference type="EMBL" id="KII69021.1"/>
    </source>
</evidence>
<dbReference type="InterPro" id="IPR019927">
    <property type="entry name" value="Ribosomal_uL3_bac/org-type"/>
</dbReference>
<dbReference type="EMBL" id="JWZT01002640">
    <property type="protein sequence ID" value="KII69021.1"/>
    <property type="molecule type" value="Genomic_DNA"/>
</dbReference>
<comment type="caution">
    <text evidence="6">The sequence shown here is derived from an EMBL/GenBank/DDBJ whole genome shotgun (WGS) entry which is preliminary data.</text>
</comment>
<dbReference type="InterPro" id="IPR000597">
    <property type="entry name" value="Ribosomal_uL3"/>
</dbReference>
<reference evidence="6 7" key="1">
    <citation type="journal article" date="2014" name="Genome Biol. Evol.">
        <title>The genome of the myxosporean Thelohanellus kitauei shows adaptations to nutrient acquisition within its fish host.</title>
        <authorList>
            <person name="Yang Y."/>
            <person name="Xiong J."/>
            <person name="Zhou Z."/>
            <person name="Huo F."/>
            <person name="Miao W."/>
            <person name="Ran C."/>
            <person name="Liu Y."/>
            <person name="Zhang J."/>
            <person name="Feng J."/>
            <person name="Wang M."/>
            <person name="Wang M."/>
            <person name="Wang L."/>
            <person name="Yao B."/>
        </authorList>
    </citation>
    <scope>NUCLEOTIDE SEQUENCE [LARGE SCALE GENOMIC DNA]</scope>
    <source>
        <strain evidence="6">Wuqing</strain>
    </source>
</reference>
<evidence type="ECO:0000256" key="4">
    <source>
        <dbReference type="ARBA" id="ARBA00035209"/>
    </source>
</evidence>
<dbReference type="PANTHER" id="PTHR11229:SF8">
    <property type="entry name" value="LARGE RIBOSOMAL SUBUNIT PROTEIN UL3M"/>
    <property type="match status" value="1"/>
</dbReference>
<dbReference type="GO" id="GO:0005762">
    <property type="term" value="C:mitochondrial large ribosomal subunit"/>
    <property type="evidence" value="ECO:0007669"/>
    <property type="project" value="TreeGrafter"/>
</dbReference>
<dbReference type="GO" id="GO:0003735">
    <property type="term" value="F:structural constituent of ribosome"/>
    <property type="evidence" value="ECO:0007669"/>
    <property type="project" value="InterPro"/>
</dbReference>
<accession>A0A0C2MP67</accession>
<protein>
    <recommendedName>
        <fullName evidence="4">Large ribosomal subunit protein uL3m</fullName>
    </recommendedName>
    <alternativeName>
        <fullName evidence="5">39S ribosomal protein L3, mitochondrial</fullName>
    </alternativeName>
</protein>
<dbReference type="Gene3D" id="2.40.30.10">
    <property type="entry name" value="Translation factors"/>
    <property type="match status" value="1"/>
</dbReference>
<evidence type="ECO:0000256" key="1">
    <source>
        <dbReference type="ARBA" id="ARBA00006540"/>
    </source>
</evidence>
<dbReference type="Proteomes" id="UP000031668">
    <property type="component" value="Unassembled WGS sequence"/>
</dbReference>
<evidence type="ECO:0000313" key="7">
    <source>
        <dbReference type="Proteomes" id="UP000031668"/>
    </source>
</evidence>
<sequence>MLTLGSSKLNYIKSKITFSQIYRLNSSDAPRKTKKKWQQGTLFERILKIDKPVDVHEKSPLEVFYPKTMKQGDVYIPPDLRCGAIGLKLGLTHISLNEEGPEHVLCTMIHIKDCEILQHIKSLSVRNDFEKHTLIVGADIANEEGLKYLNSQQKAYFESLNKPPFMCYRGFTVHPNNILRPGTKILATHFTPGQLLKISSISKDKGFLGVMQRWGYAGQCASHGVSKYHRGIGSICNLKTRVAPRTKMPGHTGLESRFVNGVQVLRINTKYNVLYVKGPIPGEIGQYVFLRDWWKNPRKVEINFPTFIKSSDDLPEDLFAPNVHNPFEIFPHEL</sequence>
<proteinExistence type="inferred from homology"/>
<keyword evidence="2 6" id="KW-0689">Ribosomal protein</keyword>
<gene>
    <name evidence="6" type="ORF">RF11_03250</name>
</gene>
<organism evidence="6 7">
    <name type="scientific">Thelohanellus kitauei</name>
    <name type="common">Myxosporean</name>
    <dbReference type="NCBI Taxonomy" id="669202"/>
    <lineage>
        <taxon>Eukaryota</taxon>
        <taxon>Metazoa</taxon>
        <taxon>Cnidaria</taxon>
        <taxon>Myxozoa</taxon>
        <taxon>Myxosporea</taxon>
        <taxon>Bivalvulida</taxon>
        <taxon>Platysporina</taxon>
        <taxon>Myxobolidae</taxon>
        <taxon>Thelohanellus</taxon>
    </lineage>
</organism>
<evidence type="ECO:0000256" key="3">
    <source>
        <dbReference type="ARBA" id="ARBA00023274"/>
    </source>
</evidence>
<keyword evidence="7" id="KW-1185">Reference proteome</keyword>
<dbReference type="Pfam" id="PF00297">
    <property type="entry name" value="Ribosomal_L3"/>
    <property type="match status" value="1"/>
</dbReference>
<comment type="similarity">
    <text evidence="1">Belongs to the universal ribosomal protein uL3 family.</text>
</comment>
<dbReference type="OrthoDB" id="274683at2759"/>
<evidence type="ECO:0000256" key="2">
    <source>
        <dbReference type="ARBA" id="ARBA00022980"/>
    </source>
</evidence>
<evidence type="ECO:0000256" key="5">
    <source>
        <dbReference type="ARBA" id="ARBA00035396"/>
    </source>
</evidence>
<dbReference type="SUPFAM" id="SSF50447">
    <property type="entry name" value="Translation proteins"/>
    <property type="match status" value="1"/>
</dbReference>